<proteinExistence type="predicted"/>
<dbReference type="GeneID" id="73325837"/>
<dbReference type="Proteomes" id="UP001055115">
    <property type="component" value="Unassembled WGS sequence"/>
</dbReference>
<organism evidence="1 2">
    <name type="scientific">Colletotrichum spaethianum</name>
    <dbReference type="NCBI Taxonomy" id="700344"/>
    <lineage>
        <taxon>Eukaryota</taxon>
        <taxon>Fungi</taxon>
        <taxon>Dikarya</taxon>
        <taxon>Ascomycota</taxon>
        <taxon>Pezizomycotina</taxon>
        <taxon>Sordariomycetes</taxon>
        <taxon>Hypocreomycetidae</taxon>
        <taxon>Glomerellales</taxon>
        <taxon>Glomerellaceae</taxon>
        <taxon>Colletotrichum</taxon>
        <taxon>Colletotrichum spaethianum species complex</taxon>
    </lineage>
</organism>
<name>A0AA37P7N6_9PEZI</name>
<sequence length="129" mass="14150">MQKGPSGAAGLGVYKVGSGFKVSNNARATKSHTSNNFDVKILIVFLVSTQNKRYAITNASIMSKRATGWFEREPIQSKTLVLSNVTPANTPLCLSLERSTSSHGTCHRILTSSNKMLADLQQKRIRRNL</sequence>
<evidence type="ECO:0000313" key="2">
    <source>
        <dbReference type="Proteomes" id="UP001055115"/>
    </source>
</evidence>
<gene>
    <name evidence="1" type="ORF">ColSpa_05035</name>
</gene>
<protein>
    <submittedName>
        <fullName evidence="1">Uncharacterized protein</fullName>
    </submittedName>
</protein>
<dbReference type="AlphaFoldDB" id="A0AA37P7N6"/>
<comment type="caution">
    <text evidence="1">The sequence shown here is derived from an EMBL/GenBank/DDBJ whole genome shotgun (WGS) entry which is preliminary data.</text>
</comment>
<accession>A0AA37P7N6</accession>
<evidence type="ECO:0000313" key="1">
    <source>
        <dbReference type="EMBL" id="GKT44854.1"/>
    </source>
</evidence>
<dbReference type="RefSeq" id="XP_049127204.1">
    <property type="nucleotide sequence ID" value="XM_049271247.1"/>
</dbReference>
<keyword evidence="2" id="KW-1185">Reference proteome</keyword>
<dbReference type="EMBL" id="BQXU01000011">
    <property type="protein sequence ID" value="GKT44854.1"/>
    <property type="molecule type" value="Genomic_DNA"/>
</dbReference>
<reference evidence="1 2" key="1">
    <citation type="submission" date="2022-03" db="EMBL/GenBank/DDBJ databases">
        <title>Genome data of Colletotrichum spp.</title>
        <authorList>
            <person name="Utami Y.D."/>
            <person name="Hiruma K."/>
        </authorList>
    </citation>
    <scope>NUCLEOTIDE SEQUENCE [LARGE SCALE GENOMIC DNA]</scope>
    <source>
        <strain evidence="1 2">MAFF 239500</strain>
    </source>
</reference>